<comment type="caution">
    <text evidence="2">The sequence shown here is derived from an EMBL/GenBank/DDBJ whole genome shotgun (WGS) entry which is preliminary data.</text>
</comment>
<dbReference type="AlphaFoldDB" id="A0A4Z2EXE7"/>
<sequence length="141" mass="14574">MLEINVGVATTSEPTYVTHVEGAGPAGRRLQLHAGDEAAGAAPAVVAQLRGVAGAGRLGEHDGGALEALRPQPGAELQLRLVAAPRAVGHGRHRLGAALHGEARRPQGHGLDEVAGRVVAHGRGPGLQPLQRDGRYNWNLQ</sequence>
<evidence type="ECO:0000256" key="1">
    <source>
        <dbReference type="SAM" id="MobiDB-lite"/>
    </source>
</evidence>
<dbReference type="Proteomes" id="UP000314294">
    <property type="component" value="Unassembled WGS sequence"/>
</dbReference>
<gene>
    <name evidence="2" type="ORF">EYF80_056337</name>
</gene>
<name>A0A4Z2EXE7_9TELE</name>
<keyword evidence="3" id="KW-1185">Reference proteome</keyword>
<evidence type="ECO:0000313" key="3">
    <source>
        <dbReference type="Proteomes" id="UP000314294"/>
    </source>
</evidence>
<organism evidence="2 3">
    <name type="scientific">Liparis tanakae</name>
    <name type="common">Tanaka's snailfish</name>
    <dbReference type="NCBI Taxonomy" id="230148"/>
    <lineage>
        <taxon>Eukaryota</taxon>
        <taxon>Metazoa</taxon>
        <taxon>Chordata</taxon>
        <taxon>Craniata</taxon>
        <taxon>Vertebrata</taxon>
        <taxon>Euteleostomi</taxon>
        <taxon>Actinopterygii</taxon>
        <taxon>Neopterygii</taxon>
        <taxon>Teleostei</taxon>
        <taxon>Neoteleostei</taxon>
        <taxon>Acanthomorphata</taxon>
        <taxon>Eupercaria</taxon>
        <taxon>Perciformes</taxon>
        <taxon>Cottioidei</taxon>
        <taxon>Cottales</taxon>
        <taxon>Liparidae</taxon>
        <taxon>Liparis</taxon>
    </lineage>
</organism>
<reference evidence="2 3" key="1">
    <citation type="submission" date="2019-03" db="EMBL/GenBank/DDBJ databases">
        <title>First draft genome of Liparis tanakae, snailfish: a comprehensive survey of snailfish specific genes.</title>
        <authorList>
            <person name="Kim W."/>
            <person name="Song I."/>
            <person name="Jeong J.-H."/>
            <person name="Kim D."/>
            <person name="Kim S."/>
            <person name="Ryu S."/>
            <person name="Song J.Y."/>
            <person name="Lee S.K."/>
        </authorList>
    </citation>
    <scope>NUCLEOTIDE SEQUENCE [LARGE SCALE GENOMIC DNA]</scope>
    <source>
        <tissue evidence="2">Muscle</tissue>
    </source>
</reference>
<proteinExistence type="predicted"/>
<feature type="region of interest" description="Disordered" evidence="1">
    <location>
        <begin position="122"/>
        <end position="141"/>
    </location>
</feature>
<dbReference type="EMBL" id="SRLO01002227">
    <property type="protein sequence ID" value="TNN33499.1"/>
    <property type="molecule type" value="Genomic_DNA"/>
</dbReference>
<protein>
    <submittedName>
        <fullName evidence="2">Uncharacterized protein</fullName>
    </submittedName>
</protein>
<evidence type="ECO:0000313" key="2">
    <source>
        <dbReference type="EMBL" id="TNN33499.1"/>
    </source>
</evidence>
<accession>A0A4Z2EXE7</accession>